<reference evidence="3" key="1">
    <citation type="journal article" date="2019" name="Gigascience">
        <title>De novo genome assembly of the endangered Acer yangbiense, a plant species with extremely small populations endemic to Yunnan Province, China.</title>
        <authorList>
            <person name="Yang J."/>
            <person name="Wariss H.M."/>
            <person name="Tao L."/>
            <person name="Zhang R."/>
            <person name="Yun Q."/>
            <person name="Hollingsworth P."/>
            <person name="Dao Z."/>
            <person name="Luo G."/>
            <person name="Guo H."/>
            <person name="Ma Y."/>
            <person name="Sun W."/>
        </authorList>
    </citation>
    <scope>NUCLEOTIDE SEQUENCE [LARGE SCALE GENOMIC DNA]</scope>
    <source>
        <strain evidence="3">cv. br00</strain>
    </source>
</reference>
<protein>
    <submittedName>
        <fullName evidence="2">Uncharacterized protein</fullName>
    </submittedName>
</protein>
<accession>A0A5N5L4Q4</accession>
<sequence>MESYASGFGRGTGLVFSTTKPCSNPSSQKPLISLWKLKKPYSFLYSHCYSTTTRCSSNNRRDPNAETRRFNFKFKFRDKNNIKNDDSVQVEEEEKGGSTREGKRGKRRWWSEQEEEPTGILEEAIDSLWALQLILRQEDTIMNLVRGSASYEWIGLDWIVESGFCSLQLAKSYGWMFPPIVITSLLVSGPKAFLTVLALSVGQSSLTFAFQKLLGKTSRKPKRKGRKRRKTTGSPLNDADFGDEKQEKEEAVKGRMGYRSWVVGDNGSFNEDNQDAPNFGGWDEFDTTGSAQRRPQRKRQPRKKPLANGKWSGSGRKSDMPLLLRLLIAVFPFLGSWTKML</sequence>
<organism evidence="2 3">
    <name type="scientific">Salix brachista</name>
    <dbReference type="NCBI Taxonomy" id="2182728"/>
    <lineage>
        <taxon>Eukaryota</taxon>
        <taxon>Viridiplantae</taxon>
        <taxon>Streptophyta</taxon>
        <taxon>Embryophyta</taxon>
        <taxon>Tracheophyta</taxon>
        <taxon>Spermatophyta</taxon>
        <taxon>Magnoliopsida</taxon>
        <taxon>eudicotyledons</taxon>
        <taxon>Gunneridae</taxon>
        <taxon>Pentapetalae</taxon>
        <taxon>rosids</taxon>
        <taxon>fabids</taxon>
        <taxon>Malpighiales</taxon>
        <taxon>Salicaceae</taxon>
        <taxon>Saliceae</taxon>
        <taxon>Salix</taxon>
    </lineage>
</organism>
<evidence type="ECO:0000256" key="1">
    <source>
        <dbReference type="SAM" id="MobiDB-lite"/>
    </source>
</evidence>
<evidence type="ECO:0000313" key="3">
    <source>
        <dbReference type="Proteomes" id="UP000326939"/>
    </source>
</evidence>
<feature type="region of interest" description="Disordered" evidence="1">
    <location>
        <begin position="268"/>
        <end position="315"/>
    </location>
</feature>
<feature type="compositionally biased region" description="Basic residues" evidence="1">
    <location>
        <begin position="219"/>
        <end position="231"/>
    </location>
</feature>
<dbReference type="PANTHER" id="PTHR35719:SF2">
    <property type="entry name" value="ABC TRANSMEMBRANE TYPE-1 DOMAIN-CONTAINING PROTEIN"/>
    <property type="match status" value="1"/>
</dbReference>
<evidence type="ECO:0000313" key="2">
    <source>
        <dbReference type="EMBL" id="KAB5537719.1"/>
    </source>
</evidence>
<feature type="region of interest" description="Disordered" evidence="1">
    <location>
        <begin position="219"/>
        <end position="249"/>
    </location>
</feature>
<name>A0A5N5L4Q4_9ROSI</name>
<proteinExistence type="predicted"/>
<dbReference type="EMBL" id="VDCV01000010">
    <property type="protein sequence ID" value="KAB5537719.1"/>
    <property type="molecule type" value="Genomic_DNA"/>
</dbReference>
<feature type="compositionally biased region" description="Basic residues" evidence="1">
    <location>
        <begin position="294"/>
        <end position="305"/>
    </location>
</feature>
<dbReference type="AlphaFoldDB" id="A0A5N5L4Q4"/>
<dbReference type="Proteomes" id="UP000326939">
    <property type="component" value="Chromosome 10"/>
</dbReference>
<dbReference type="PANTHER" id="PTHR35719">
    <property type="entry name" value="OS01G0680600 PROTEIN"/>
    <property type="match status" value="1"/>
</dbReference>
<feature type="region of interest" description="Disordered" evidence="1">
    <location>
        <begin position="87"/>
        <end position="110"/>
    </location>
</feature>
<gene>
    <name evidence="2" type="ORF">DKX38_015252</name>
</gene>
<comment type="caution">
    <text evidence="2">The sequence shown here is derived from an EMBL/GenBank/DDBJ whole genome shotgun (WGS) entry which is preliminary data.</text>
</comment>
<keyword evidence="3" id="KW-1185">Reference proteome</keyword>